<feature type="domain" description="Disease resistance protein RPS4B/Roq1-like leucine-rich repeats" evidence="2">
    <location>
        <begin position="185"/>
        <end position="388"/>
    </location>
</feature>
<proteinExistence type="predicted"/>
<sequence length="421" mass="48067">MHDSVQLMGQDIVRRECPNDPGKRSRLWCYDDVFEVLSEDMGTNAVKGIVLDLPILEELDISPTAFTHMRRLKVLIILNAESSGGPVCLPNDLRWLEWPGCPLSSLNFSANLKKLVCFDVHNSRIKEFGGNLKGFENMKFINLSECQLLVCMLNLSYTPNLEKLDLHGCKNLEFAHESIAYHHKLWYLKLNGCSKLERFPEIPGKNKSLRELWLGGTSIEELPASIENLVSLDKIDLENCKKLIILPSSIYRLQNLEWLFLKGSSKLIKFPKEDKDSSDPHAKTGFPKLRHFHLSGCNLTEVEFLENLSCFPCLQDLNLSRNNFANLPTCEKLYDLDCLNISNCQQLQEIPKIPGKLRRVEATSCKSLSRIPSNISDAEIVHSYSCQELVHNRLPMNDWFNLEKAEDPGLVGYLKEQTYIK</sequence>
<dbReference type="Gene3D" id="3.80.10.10">
    <property type="entry name" value="Ribonuclease Inhibitor"/>
    <property type="match status" value="2"/>
</dbReference>
<dbReference type="GO" id="GO:0006952">
    <property type="term" value="P:defense response"/>
    <property type="evidence" value="ECO:0007669"/>
    <property type="project" value="InterPro"/>
</dbReference>
<dbReference type="OrthoDB" id="1901675at2759"/>
<evidence type="ECO:0000313" key="4">
    <source>
        <dbReference type="Proteomes" id="UP000806378"/>
    </source>
</evidence>
<evidence type="ECO:0000259" key="2">
    <source>
        <dbReference type="Pfam" id="PF23286"/>
    </source>
</evidence>
<keyword evidence="1" id="KW-0611">Plant defense</keyword>
<gene>
    <name evidence="3" type="ORF">BT93_L5822</name>
</gene>
<protein>
    <recommendedName>
        <fullName evidence="2">Disease resistance protein RPS4B/Roq1-like leucine-rich repeats domain-containing protein</fullName>
    </recommendedName>
</protein>
<dbReference type="PANTHER" id="PTHR11017">
    <property type="entry name" value="LEUCINE-RICH REPEAT-CONTAINING PROTEIN"/>
    <property type="match status" value="1"/>
</dbReference>
<name>A0A8T0CR87_CORYI</name>
<dbReference type="PROSITE" id="PS51450">
    <property type="entry name" value="LRR"/>
    <property type="match status" value="1"/>
</dbReference>
<dbReference type="InterPro" id="IPR044974">
    <property type="entry name" value="Disease_R_plants"/>
</dbReference>
<reference evidence="3" key="1">
    <citation type="submission" date="2020-05" db="EMBL/GenBank/DDBJ databases">
        <title>WGS assembly of Corymbia citriodora subspecies variegata.</title>
        <authorList>
            <person name="Barry K."/>
            <person name="Hundley H."/>
            <person name="Shu S."/>
            <person name="Jenkins J."/>
            <person name="Grimwood J."/>
            <person name="Baten A."/>
        </authorList>
    </citation>
    <scope>NUCLEOTIDE SEQUENCE</scope>
    <source>
        <strain evidence="3">CV2-018</strain>
    </source>
</reference>
<evidence type="ECO:0000313" key="3">
    <source>
        <dbReference type="EMBL" id="KAF7850121.1"/>
    </source>
</evidence>
<dbReference type="AlphaFoldDB" id="A0A8T0CR87"/>
<dbReference type="InterPro" id="IPR001611">
    <property type="entry name" value="Leu-rich_rpt"/>
</dbReference>
<dbReference type="SUPFAM" id="SSF52058">
    <property type="entry name" value="L domain-like"/>
    <property type="match status" value="1"/>
</dbReference>
<organism evidence="3 4">
    <name type="scientific">Corymbia citriodora subsp. variegata</name>
    <dbReference type="NCBI Taxonomy" id="360336"/>
    <lineage>
        <taxon>Eukaryota</taxon>
        <taxon>Viridiplantae</taxon>
        <taxon>Streptophyta</taxon>
        <taxon>Embryophyta</taxon>
        <taxon>Tracheophyta</taxon>
        <taxon>Spermatophyta</taxon>
        <taxon>Magnoliopsida</taxon>
        <taxon>eudicotyledons</taxon>
        <taxon>Gunneridae</taxon>
        <taxon>Pentapetalae</taxon>
        <taxon>rosids</taxon>
        <taxon>malvids</taxon>
        <taxon>Myrtales</taxon>
        <taxon>Myrtaceae</taxon>
        <taxon>Myrtoideae</taxon>
        <taxon>Eucalypteae</taxon>
        <taxon>Corymbia</taxon>
    </lineage>
</organism>
<dbReference type="EMBL" id="MU089644">
    <property type="protein sequence ID" value="KAF7850121.1"/>
    <property type="molecule type" value="Genomic_DNA"/>
</dbReference>
<accession>A0A8T0CR87</accession>
<comment type="caution">
    <text evidence="3">The sequence shown here is derived from an EMBL/GenBank/DDBJ whole genome shotgun (WGS) entry which is preliminary data.</text>
</comment>
<evidence type="ECO:0000256" key="1">
    <source>
        <dbReference type="ARBA" id="ARBA00022821"/>
    </source>
</evidence>
<dbReference type="Pfam" id="PF23286">
    <property type="entry name" value="LRR_13"/>
    <property type="match status" value="1"/>
</dbReference>
<dbReference type="InterPro" id="IPR058546">
    <property type="entry name" value="RPS4B/Roq1-like_LRR"/>
</dbReference>
<dbReference type="Proteomes" id="UP000806378">
    <property type="component" value="Unassembled WGS sequence"/>
</dbReference>
<keyword evidence="4" id="KW-1185">Reference proteome</keyword>
<dbReference type="InterPro" id="IPR032675">
    <property type="entry name" value="LRR_dom_sf"/>
</dbReference>
<dbReference type="PANTHER" id="PTHR11017:SF292">
    <property type="entry name" value="AAA+ ATPASE DOMAIN-CONTAINING PROTEIN"/>
    <property type="match status" value="1"/>
</dbReference>
<dbReference type="Gramene" id="rna-gnl|WGS:JABURB|Cocit.L5822.1">
    <property type="protein sequence ID" value="cds-KAF7850121.1"/>
    <property type="gene ID" value="gene-BT93_L5822"/>
</dbReference>